<evidence type="ECO:0000313" key="6">
    <source>
        <dbReference type="Proteomes" id="UP000515908"/>
    </source>
</evidence>
<protein>
    <submittedName>
        <fullName evidence="5">SpoU rRNA Methylase family, putative</fullName>
    </submittedName>
</protein>
<keyword evidence="6" id="KW-1185">Reference proteome</keyword>
<dbReference type="Pfam" id="PF00588">
    <property type="entry name" value="SpoU_methylase"/>
    <property type="match status" value="1"/>
</dbReference>
<reference evidence="5 6" key="1">
    <citation type="submission" date="2020-08" db="EMBL/GenBank/DDBJ databases">
        <authorList>
            <person name="Newling K."/>
            <person name="Davey J."/>
            <person name="Forrester S."/>
        </authorList>
    </citation>
    <scope>NUCLEOTIDE SEQUENCE [LARGE SCALE GENOMIC DNA]</scope>
    <source>
        <strain evidence="6">Crithidia deanei Carvalho (ATCC PRA-265)</strain>
    </source>
</reference>
<dbReference type="AlphaFoldDB" id="A0A7G2CJV0"/>
<dbReference type="SUPFAM" id="SSF75217">
    <property type="entry name" value="alpha/beta knot"/>
    <property type="match status" value="1"/>
</dbReference>
<name>A0A7G2CJV0_9TRYP</name>
<dbReference type="PANTHER" id="PTHR46103:SF1">
    <property type="entry name" value="RRNA METHYLTRANSFERASE 1, MITOCHONDRIAL"/>
    <property type="match status" value="1"/>
</dbReference>
<dbReference type="GO" id="GO:0003723">
    <property type="term" value="F:RNA binding"/>
    <property type="evidence" value="ECO:0007669"/>
    <property type="project" value="InterPro"/>
</dbReference>
<evidence type="ECO:0000256" key="2">
    <source>
        <dbReference type="ARBA" id="ARBA00022679"/>
    </source>
</evidence>
<evidence type="ECO:0000256" key="3">
    <source>
        <dbReference type="SAM" id="MobiDB-lite"/>
    </source>
</evidence>
<keyword evidence="1 5" id="KW-0489">Methyltransferase</keyword>
<accession>A0A7G2CJV0</accession>
<feature type="compositionally biased region" description="Basic and acidic residues" evidence="3">
    <location>
        <begin position="296"/>
        <end position="312"/>
    </location>
</feature>
<keyword evidence="2" id="KW-0808">Transferase</keyword>
<organism evidence="5 6">
    <name type="scientific">Angomonas deanei</name>
    <dbReference type="NCBI Taxonomy" id="59799"/>
    <lineage>
        <taxon>Eukaryota</taxon>
        <taxon>Discoba</taxon>
        <taxon>Euglenozoa</taxon>
        <taxon>Kinetoplastea</taxon>
        <taxon>Metakinetoplastina</taxon>
        <taxon>Trypanosomatida</taxon>
        <taxon>Trypanosomatidae</taxon>
        <taxon>Strigomonadinae</taxon>
        <taxon>Angomonas</taxon>
    </lineage>
</organism>
<dbReference type="InterPro" id="IPR001537">
    <property type="entry name" value="SpoU_MeTrfase"/>
</dbReference>
<evidence type="ECO:0000256" key="1">
    <source>
        <dbReference type="ARBA" id="ARBA00022603"/>
    </source>
</evidence>
<dbReference type="InterPro" id="IPR029028">
    <property type="entry name" value="Alpha/beta_knot_MTases"/>
</dbReference>
<dbReference type="GO" id="GO:0016435">
    <property type="term" value="F:rRNA (guanine) methyltransferase activity"/>
    <property type="evidence" value="ECO:0007669"/>
    <property type="project" value="TreeGrafter"/>
</dbReference>
<dbReference type="PANTHER" id="PTHR46103">
    <property type="entry name" value="RRNA METHYLTRANSFERASE 1, MITOCHONDRIAL"/>
    <property type="match status" value="1"/>
</dbReference>
<proteinExistence type="predicted"/>
<dbReference type="InterPro" id="IPR047182">
    <property type="entry name" value="MRM1"/>
</dbReference>
<dbReference type="EMBL" id="LR877160">
    <property type="protein sequence ID" value="CAD2220076.1"/>
    <property type="molecule type" value="Genomic_DNA"/>
</dbReference>
<dbReference type="Gene3D" id="3.40.1280.10">
    <property type="match status" value="1"/>
</dbReference>
<dbReference type="VEuPathDB" id="TriTrypDB:ADEAN_000759000"/>
<gene>
    <name evidence="5" type="ORF">ADEAN_000759000</name>
</gene>
<dbReference type="InterPro" id="IPR029026">
    <property type="entry name" value="tRNA_m1G_MTases_N"/>
</dbReference>
<feature type="domain" description="tRNA/rRNA methyltransferase SpoU type" evidence="4">
    <location>
        <begin position="156"/>
        <end position="288"/>
    </location>
</feature>
<sequence>MDLHATMNTLRVFAASSSDSSSEVQQMLAPSAAFRHPCRTGGLRCLYIRDFSLENNNNHSAIKEVTVTTKEGETKTRRMKVIPPQYTGLHQLTGLAKYMGVPIRYVPRKELVNLCGERRNQNCVLEVGSFKPIKIESTAELFRKGEEEDTTSPLYVLYLDHIIDPTNVGNLMRTCFFYNIDHVILSKDCSGCTAVVSRASTGFLEYLHVYQSRGSTTDFIKKSKQDDSVSFIATTAHDAGESGAVPKGEDTTVKGKREVRVLVLGNEDKGLANHVVEQCHYTVHLPSPRQRALVKQAKEERVESTTDTKEEEAAAPPPAEDFVAQRQEKQRRLCRLRPKEVTLNVNTACAALLAQLLANTVQLTRVRPAVTGEQKGEGENGGPTVV</sequence>
<evidence type="ECO:0000313" key="5">
    <source>
        <dbReference type="EMBL" id="CAD2220076.1"/>
    </source>
</evidence>
<evidence type="ECO:0000259" key="4">
    <source>
        <dbReference type="Pfam" id="PF00588"/>
    </source>
</evidence>
<feature type="region of interest" description="Disordered" evidence="3">
    <location>
        <begin position="295"/>
        <end position="326"/>
    </location>
</feature>
<dbReference type="Proteomes" id="UP000515908">
    <property type="component" value="Chromosome 16"/>
</dbReference>